<proteinExistence type="predicted"/>
<reference evidence="1 2" key="1">
    <citation type="submission" date="2017-11" db="EMBL/GenBank/DDBJ databases">
        <title>De-novo sequencing of pomegranate (Punica granatum L.) genome.</title>
        <authorList>
            <person name="Akparov Z."/>
            <person name="Amiraslanov A."/>
            <person name="Hajiyeva S."/>
            <person name="Abbasov M."/>
            <person name="Kaur K."/>
            <person name="Hamwieh A."/>
            <person name="Solovyev V."/>
            <person name="Salamov A."/>
            <person name="Braich B."/>
            <person name="Kosarev P."/>
            <person name="Mahmoud A."/>
            <person name="Hajiyev E."/>
            <person name="Babayeva S."/>
            <person name="Izzatullayeva V."/>
            <person name="Mammadov A."/>
            <person name="Mammadov A."/>
            <person name="Sharifova S."/>
            <person name="Ojaghi J."/>
            <person name="Eynullazada K."/>
            <person name="Bayramov B."/>
            <person name="Abdulazimova A."/>
            <person name="Shahmuradov I."/>
        </authorList>
    </citation>
    <scope>NUCLEOTIDE SEQUENCE [LARGE SCALE GENOMIC DNA]</scope>
    <source>
        <strain evidence="2">cv. AG2017</strain>
        <tissue evidence="1">Leaf</tissue>
    </source>
</reference>
<keyword evidence="2" id="KW-1185">Reference proteome</keyword>
<accession>A0A2I0JB77</accession>
<dbReference type="AlphaFoldDB" id="A0A2I0JB77"/>
<name>A0A2I0JB77_PUNGR</name>
<organism evidence="1 2">
    <name type="scientific">Punica granatum</name>
    <name type="common">Pomegranate</name>
    <dbReference type="NCBI Taxonomy" id="22663"/>
    <lineage>
        <taxon>Eukaryota</taxon>
        <taxon>Viridiplantae</taxon>
        <taxon>Streptophyta</taxon>
        <taxon>Embryophyta</taxon>
        <taxon>Tracheophyta</taxon>
        <taxon>Spermatophyta</taxon>
        <taxon>Magnoliopsida</taxon>
        <taxon>eudicotyledons</taxon>
        <taxon>Gunneridae</taxon>
        <taxon>Pentapetalae</taxon>
        <taxon>rosids</taxon>
        <taxon>malvids</taxon>
        <taxon>Myrtales</taxon>
        <taxon>Lythraceae</taxon>
        <taxon>Punica</taxon>
    </lineage>
</organism>
<protein>
    <submittedName>
        <fullName evidence="1">Uncharacterized protein</fullName>
    </submittedName>
</protein>
<dbReference type="Proteomes" id="UP000233551">
    <property type="component" value="Unassembled WGS sequence"/>
</dbReference>
<dbReference type="EMBL" id="PGOL01001874">
    <property type="protein sequence ID" value="PKI53180.1"/>
    <property type="molecule type" value="Genomic_DNA"/>
</dbReference>
<evidence type="ECO:0000313" key="1">
    <source>
        <dbReference type="EMBL" id="PKI53180.1"/>
    </source>
</evidence>
<gene>
    <name evidence="1" type="ORF">CRG98_026421</name>
</gene>
<comment type="caution">
    <text evidence="1">The sequence shown here is derived from an EMBL/GenBank/DDBJ whole genome shotgun (WGS) entry which is preliminary data.</text>
</comment>
<sequence length="121" mass="13089">MAGKAKNASTASEEKSSVSVIEVSEVPPMICGGEGQFVDVASVGAWVGIFQCQVEEIDHSGPLCRVESRPDSKGAWFFCIAYVDVFGWLDGSELVVFETMQTLFYLGHATVLVKSFPEVYG</sequence>
<evidence type="ECO:0000313" key="2">
    <source>
        <dbReference type="Proteomes" id="UP000233551"/>
    </source>
</evidence>